<evidence type="ECO:0000256" key="2">
    <source>
        <dbReference type="ARBA" id="ARBA00004906"/>
    </source>
</evidence>
<dbReference type="InterPro" id="IPR014729">
    <property type="entry name" value="Rossmann-like_a/b/a_fold"/>
</dbReference>
<dbReference type="Gene3D" id="3.30.200.20">
    <property type="entry name" value="Phosphorylase Kinase, domain 1"/>
    <property type="match status" value="1"/>
</dbReference>
<evidence type="ECO:0000256" key="6">
    <source>
        <dbReference type="ARBA" id="ARBA00022741"/>
    </source>
</evidence>
<dbReference type="Pfam" id="PF07714">
    <property type="entry name" value="PK_Tyr_Ser-Thr"/>
    <property type="match status" value="1"/>
</dbReference>
<evidence type="ECO:0000256" key="11">
    <source>
        <dbReference type="SAM" id="MobiDB-lite"/>
    </source>
</evidence>
<dbReference type="PROSITE" id="PS51698">
    <property type="entry name" value="U_BOX"/>
    <property type="match status" value="1"/>
</dbReference>
<keyword evidence="7" id="KW-0418">Kinase</keyword>
<evidence type="ECO:0000256" key="3">
    <source>
        <dbReference type="ARBA" id="ARBA00012483"/>
    </source>
</evidence>
<dbReference type="Gene3D" id="1.10.510.10">
    <property type="entry name" value="Transferase(Phosphotransferase) domain 1"/>
    <property type="match status" value="1"/>
</dbReference>
<dbReference type="CDD" id="cd01989">
    <property type="entry name" value="USP_STK_Ubox_N"/>
    <property type="match status" value="1"/>
</dbReference>
<dbReference type="PANTHER" id="PTHR45647:SF43">
    <property type="entry name" value="OS10G0100500 PROTEIN"/>
    <property type="match status" value="1"/>
</dbReference>
<comment type="pathway">
    <text evidence="2">Protein modification; protein ubiquitination.</text>
</comment>
<feature type="domain" description="Protein kinase" evidence="12">
    <location>
        <begin position="503"/>
        <end position="774"/>
    </location>
</feature>
<evidence type="ECO:0000256" key="10">
    <source>
        <dbReference type="SAM" id="Coils"/>
    </source>
</evidence>
<reference evidence="14 15" key="1">
    <citation type="journal article" date="2022" name="Cell">
        <title>Repeat-based holocentromeres influence genome architecture and karyotype evolution.</title>
        <authorList>
            <person name="Hofstatter P.G."/>
            <person name="Thangavel G."/>
            <person name="Lux T."/>
            <person name="Neumann P."/>
            <person name="Vondrak T."/>
            <person name="Novak P."/>
            <person name="Zhang M."/>
            <person name="Costa L."/>
            <person name="Castellani M."/>
            <person name="Scott A."/>
            <person name="Toegelov H."/>
            <person name="Fuchs J."/>
            <person name="Mata-Sucre Y."/>
            <person name="Dias Y."/>
            <person name="Vanzela A.L.L."/>
            <person name="Huettel B."/>
            <person name="Almeida C.C.S."/>
            <person name="Simkova H."/>
            <person name="Souza G."/>
            <person name="Pedrosa-Harand A."/>
            <person name="Macas J."/>
            <person name="Mayer K.F.X."/>
            <person name="Houben A."/>
            <person name="Marques A."/>
        </authorList>
    </citation>
    <scope>NUCLEOTIDE SEQUENCE [LARGE SCALE GENOMIC DNA]</scope>
    <source>
        <strain evidence="14">RhyTen1mFocal</strain>
    </source>
</reference>
<dbReference type="InterPro" id="IPR001245">
    <property type="entry name" value="Ser-Thr/Tyr_kinase_cat_dom"/>
</dbReference>
<evidence type="ECO:0000259" key="13">
    <source>
        <dbReference type="PROSITE" id="PS51698"/>
    </source>
</evidence>
<dbReference type="Pfam" id="PF04564">
    <property type="entry name" value="U-box"/>
    <property type="match status" value="1"/>
</dbReference>
<feature type="region of interest" description="Disordered" evidence="11">
    <location>
        <begin position="252"/>
        <end position="286"/>
    </location>
</feature>
<evidence type="ECO:0000313" key="15">
    <source>
        <dbReference type="Proteomes" id="UP001210211"/>
    </source>
</evidence>
<dbReference type="FunFam" id="3.30.200.20:FF:000039">
    <property type="entry name" value="receptor-like protein kinase FERONIA"/>
    <property type="match status" value="1"/>
</dbReference>
<proteinExistence type="predicted"/>
<dbReference type="InterPro" id="IPR051348">
    <property type="entry name" value="U-box_ubiquitin_ligases"/>
</dbReference>
<feature type="coiled-coil region" evidence="10">
    <location>
        <begin position="333"/>
        <end position="405"/>
    </location>
</feature>
<dbReference type="SMART" id="SM00504">
    <property type="entry name" value="Ubox"/>
    <property type="match status" value="1"/>
</dbReference>
<dbReference type="InterPro" id="IPR000719">
    <property type="entry name" value="Prot_kinase_dom"/>
</dbReference>
<evidence type="ECO:0000256" key="4">
    <source>
        <dbReference type="ARBA" id="ARBA00022527"/>
    </source>
</evidence>
<dbReference type="EMBL" id="JAMRDG010000001">
    <property type="protein sequence ID" value="KAJ3699392.1"/>
    <property type="molecule type" value="Genomic_DNA"/>
</dbReference>
<dbReference type="SUPFAM" id="SSF56112">
    <property type="entry name" value="Protein kinase-like (PK-like)"/>
    <property type="match status" value="1"/>
</dbReference>
<dbReference type="SUPFAM" id="SSF57850">
    <property type="entry name" value="RING/U-box"/>
    <property type="match status" value="1"/>
</dbReference>
<evidence type="ECO:0000256" key="7">
    <source>
        <dbReference type="ARBA" id="ARBA00022777"/>
    </source>
</evidence>
<dbReference type="GO" id="GO:0016567">
    <property type="term" value="P:protein ubiquitination"/>
    <property type="evidence" value="ECO:0007669"/>
    <property type="project" value="InterPro"/>
</dbReference>
<name>A0AAD5ZK52_9POAL</name>
<dbReference type="PANTHER" id="PTHR45647">
    <property type="entry name" value="OS02G0152300 PROTEIN"/>
    <property type="match status" value="1"/>
</dbReference>
<comment type="caution">
    <text evidence="14">The sequence shown here is derived from an EMBL/GenBank/DDBJ whole genome shotgun (WGS) entry which is preliminary data.</text>
</comment>
<sequence length="848" mass="95195">MLQSAPRDQNSHSNSACVSSSAGDLQFAASASMEILNPSPPPSPSIHRFSAQHRLAVSTNSAPSSAGQRLHVAVGKSPEKTLSLLRWTFRRFVCTEIVLLHVYQPSPVIPTLLGKIPVNQATEELVRDYRKTEKAETRKILRGYLDYCRKSRVLASIVAMECDQIQNGIVDLVNQHGVKKLIVGSAPDNGFRLKGNPSKATFLAKNVPTFCEVWFVSKGRHVWTREAISAGPKTYNPDDSYFTKRIRFSVSSTNTDESENDSEIDQQAVAPDETDHNVSDASVKGYNKGSTYSTKTSYLDNSVPLGSSSPSWPDSTANVRLQSKLGSKQDCLSDDLNEVIKEAERSRTEAFAELLRRKEIETEINDTLKRVKASESAQAREAKSREELEDLLKMAKKRHQVLMDQREGAMKELDCTMMNLSLLDLRAQELSARQFESAAELEVLQSSIEILQIERQKSAQNGRKELRQTGLRVPNYNMIGLGDDSHDFREFSLADIKSATCDFSESFKLFQGGNGTVYKGEMMNRSVAIKRLHPRNVQGLMEFQQEVFVLSKLRHPHLVSLLGACPEALCAVYEYFPNGTLQERLFSRGSNATPLTWRSRARIVSEIASALFFLHSSRPDKIVHGDLKPDNIFLDSDFRCKIGDFGICRLVPEDTSDLPMYQRSAGPRGSFPYMDPEYQRNELQSPKSDVYSFGIIVLQLLTGKPPLGLANEVRRAVVSGKLASVLDKTAGEWPADVARWLAEFGLKCSDMNARERPDLTPEVVRELEQLHMMKERPVPTYFLCPILQEIMHDPQVAADGFTYEGRALRDWLENGRETSPMTNLKLRHVNLTPNHALRFAIQDWLCQS</sequence>
<dbReference type="PROSITE" id="PS50011">
    <property type="entry name" value="PROTEIN_KINASE_DOM"/>
    <property type="match status" value="1"/>
</dbReference>
<dbReference type="GO" id="GO:0005524">
    <property type="term" value="F:ATP binding"/>
    <property type="evidence" value="ECO:0007669"/>
    <property type="project" value="UniProtKB-KW"/>
</dbReference>
<dbReference type="InterPro" id="IPR003613">
    <property type="entry name" value="Ubox_domain"/>
</dbReference>
<dbReference type="PROSITE" id="PS00108">
    <property type="entry name" value="PROTEIN_KINASE_ST"/>
    <property type="match status" value="1"/>
</dbReference>
<comment type="catalytic activity">
    <reaction evidence="1">
        <text>S-ubiquitinyl-[E2 ubiquitin-conjugating enzyme]-L-cysteine + [acceptor protein]-L-lysine = [E2 ubiquitin-conjugating enzyme]-L-cysteine + N(6)-ubiquitinyl-[acceptor protein]-L-lysine.</text>
        <dbReference type="EC" id="2.3.2.27"/>
    </reaction>
</comment>
<dbReference type="Gene3D" id="3.30.40.10">
    <property type="entry name" value="Zinc/RING finger domain, C3HC4 (zinc finger)"/>
    <property type="match status" value="1"/>
</dbReference>
<feature type="domain" description="U-box" evidence="13">
    <location>
        <begin position="777"/>
        <end position="848"/>
    </location>
</feature>
<dbReference type="GO" id="GO:0004674">
    <property type="term" value="F:protein serine/threonine kinase activity"/>
    <property type="evidence" value="ECO:0007669"/>
    <property type="project" value="UniProtKB-KW"/>
</dbReference>
<keyword evidence="9" id="KW-0067">ATP-binding</keyword>
<evidence type="ECO:0000256" key="9">
    <source>
        <dbReference type="ARBA" id="ARBA00022840"/>
    </source>
</evidence>
<evidence type="ECO:0000259" key="12">
    <source>
        <dbReference type="PROSITE" id="PS50011"/>
    </source>
</evidence>
<evidence type="ECO:0000256" key="5">
    <source>
        <dbReference type="ARBA" id="ARBA00022679"/>
    </source>
</evidence>
<dbReference type="EC" id="2.3.2.27" evidence="3"/>
<keyword evidence="15" id="KW-1185">Reference proteome</keyword>
<evidence type="ECO:0000256" key="1">
    <source>
        <dbReference type="ARBA" id="ARBA00000900"/>
    </source>
</evidence>
<dbReference type="InterPro" id="IPR011009">
    <property type="entry name" value="Kinase-like_dom_sf"/>
</dbReference>
<dbReference type="InterPro" id="IPR008271">
    <property type="entry name" value="Ser/Thr_kinase_AS"/>
</dbReference>
<protein>
    <recommendedName>
        <fullName evidence="3">RING-type E3 ubiquitin transferase</fullName>
        <ecNumber evidence="3">2.3.2.27</ecNumber>
    </recommendedName>
</protein>
<keyword evidence="8" id="KW-0833">Ubl conjugation pathway</keyword>
<evidence type="ECO:0000256" key="8">
    <source>
        <dbReference type="ARBA" id="ARBA00022786"/>
    </source>
</evidence>
<gene>
    <name evidence="14" type="ORF">LUZ61_003097</name>
</gene>
<organism evidence="14 15">
    <name type="scientific">Rhynchospora tenuis</name>
    <dbReference type="NCBI Taxonomy" id="198213"/>
    <lineage>
        <taxon>Eukaryota</taxon>
        <taxon>Viridiplantae</taxon>
        <taxon>Streptophyta</taxon>
        <taxon>Embryophyta</taxon>
        <taxon>Tracheophyta</taxon>
        <taxon>Spermatophyta</taxon>
        <taxon>Magnoliopsida</taxon>
        <taxon>Liliopsida</taxon>
        <taxon>Poales</taxon>
        <taxon>Cyperaceae</taxon>
        <taxon>Cyperoideae</taxon>
        <taxon>Rhynchosporeae</taxon>
        <taxon>Rhynchospora</taxon>
    </lineage>
</organism>
<evidence type="ECO:0000313" key="14">
    <source>
        <dbReference type="EMBL" id="KAJ3699392.1"/>
    </source>
</evidence>
<dbReference type="Proteomes" id="UP001210211">
    <property type="component" value="Unassembled WGS sequence"/>
</dbReference>
<dbReference type="InterPro" id="IPR013083">
    <property type="entry name" value="Znf_RING/FYVE/PHD"/>
</dbReference>
<dbReference type="SMART" id="SM00220">
    <property type="entry name" value="S_TKc"/>
    <property type="match status" value="1"/>
</dbReference>
<keyword evidence="10" id="KW-0175">Coiled coil</keyword>
<accession>A0AAD5ZK52</accession>
<keyword evidence="6" id="KW-0547">Nucleotide-binding</keyword>
<keyword evidence="4" id="KW-0723">Serine/threonine-protein kinase</keyword>
<dbReference type="Gene3D" id="3.40.50.620">
    <property type="entry name" value="HUPs"/>
    <property type="match status" value="1"/>
</dbReference>
<keyword evidence="5" id="KW-0808">Transferase</keyword>
<dbReference type="GO" id="GO:0061630">
    <property type="term" value="F:ubiquitin protein ligase activity"/>
    <property type="evidence" value="ECO:0007669"/>
    <property type="project" value="UniProtKB-EC"/>
</dbReference>
<dbReference type="AlphaFoldDB" id="A0AAD5ZK52"/>
<dbReference type="CDD" id="cd16655">
    <property type="entry name" value="RING-Ubox_WDSUB1-like"/>
    <property type="match status" value="1"/>
</dbReference>